<proteinExistence type="predicted"/>
<dbReference type="EMBL" id="JATAAI010000061">
    <property type="protein sequence ID" value="KAK1732675.1"/>
    <property type="molecule type" value="Genomic_DNA"/>
</dbReference>
<organism evidence="2 3">
    <name type="scientific">Skeletonema marinoi</name>
    <dbReference type="NCBI Taxonomy" id="267567"/>
    <lineage>
        <taxon>Eukaryota</taxon>
        <taxon>Sar</taxon>
        <taxon>Stramenopiles</taxon>
        <taxon>Ochrophyta</taxon>
        <taxon>Bacillariophyta</taxon>
        <taxon>Coscinodiscophyceae</taxon>
        <taxon>Thalassiosirophycidae</taxon>
        <taxon>Thalassiosirales</taxon>
        <taxon>Skeletonemataceae</taxon>
        <taxon>Skeletonema</taxon>
        <taxon>Skeletonema marinoi-dohrnii complex</taxon>
    </lineage>
</organism>
<dbReference type="Proteomes" id="UP001224775">
    <property type="component" value="Unassembled WGS sequence"/>
</dbReference>
<dbReference type="AlphaFoldDB" id="A0AAD9D4I8"/>
<evidence type="ECO:0000256" key="1">
    <source>
        <dbReference type="SAM" id="SignalP"/>
    </source>
</evidence>
<gene>
    <name evidence="2" type="ORF">QTG54_016652</name>
</gene>
<evidence type="ECO:0000313" key="2">
    <source>
        <dbReference type="EMBL" id="KAK1732675.1"/>
    </source>
</evidence>
<evidence type="ECO:0008006" key="4">
    <source>
        <dbReference type="Google" id="ProtNLM"/>
    </source>
</evidence>
<evidence type="ECO:0000313" key="3">
    <source>
        <dbReference type="Proteomes" id="UP001224775"/>
    </source>
</evidence>
<accession>A0AAD9D4I8</accession>
<feature type="chain" id="PRO_5042203419" description="PS II complex 12 kDa extrinsic protein" evidence="1">
    <location>
        <begin position="28"/>
        <end position="104"/>
    </location>
</feature>
<protein>
    <recommendedName>
        <fullName evidence="4">PS II complex 12 kDa extrinsic protein</fullName>
    </recommendedName>
</protein>
<keyword evidence="1" id="KW-0732">Signal</keyword>
<sequence>MKVVIPTIRTLLSISTLLSVCNSSVEAKGMIRRNARMEEASGDPEVADILNGTPTGKALPYQVGLSQAVPTGDAPPEGRFDLIIQFTYIPPSYFGSNPRNCRTL</sequence>
<feature type="signal peptide" evidence="1">
    <location>
        <begin position="1"/>
        <end position="27"/>
    </location>
</feature>
<comment type="caution">
    <text evidence="2">The sequence shown here is derived from an EMBL/GenBank/DDBJ whole genome shotgun (WGS) entry which is preliminary data.</text>
</comment>
<name>A0AAD9D4I8_9STRA</name>
<reference evidence="2" key="1">
    <citation type="submission" date="2023-06" db="EMBL/GenBank/DDBJ databases">
        <title>Survivors Of The Sea: Transcriptome response of Skeletonema marinoi to long-term dormancy.</title>
        <authorList>
            <person name="Pinder M.I.M."/>
            <person name="Kourtchenko O."/>
            <person name="Robertson E.K."/>
            <person name="Larsson T."/>
            <person name="Maumus F."/>
            <person name="Osuna-Cruz C.M."/>
            <person name="Vancaester E."/>
            <person name="Stenow R."/>
            <person name="Vandepoele K."/>
            <person name="Ploug H."/>
            <person name="Bruchert V."/>
            <person name="Godhe A."/>
            <person name="Topel M."/>
        </authorList>
    </citation>
    <scope>NUCLEOTIDE SEQUENCE</scope>
    <source>
        <strain evidence="2">R05AC</strain>
    </source>
</reference>
<keyword evidence="3" id="KW-1185">Reference proteome</keyword>